<reference evidence="10 11" key="1">
    <citation type="submission" date="2021-07" db="EMBL/GenBank/DDBJ databases">
        <title>The draft genome sequence of Sphingomicrobium sp. B8.</title>
        <authorList>
            <person name="Mu L."/>
        </authorList>
    </citation>
    <scope>NUCLEOTIDE SEQUENCE [LARGE SCALE GENOMIC DNA]</scope>
    <source>
        <strain evidence="10 11">B8</strain>
    </source>
</reference>
<feature type="domain" description="Cytochrome c" evidence="9">
    <location>
        <begin position="62"/>
        <end position="199"/>
    </location>
</feature>
<evidence type="ECO:0000256" key="6">
    <source>
        <dbReference type="PROSITE-ProRule" id="PRU00433"/>
    </source>
</evidence>
<keyword evidence="8" id="KW-1133">Transmembrane helix</keyword>
<evidence type="ECO:0000256" key="2">
    <source>
        <dbReference type="ARBA" id="ARBA00022617"/>
    </source>
</evidence>
<evidence type="ECO:0000313" key="11">
    <source>
        <dbReference type="Proteomes" id="UP000698028"/>
    </source>
</evidence>
<feature type="compositionally biased region" description="Basic and acidic residues" evidence="7">
    <location>
        <begin position="283"/>
        <end position="307"/>
    </location>
</feature>
<dbReference type="RefSeq" id="WP_218632770.1">
    <property type="nucleotide sequence ID" value="NZ_JAHVAH010000001.1"/>
</dbReference>
<evidence type="ECO:0000256" key="7">
    <source>
        <dbReference type="SAM" id="MobiDB-lite"/>
    </source>
</evidence>
<dbReference type="PANTHER" id="PTHR10266">
    <property type="entry name" value="CYTOCHROME C1"/>
    <property type="match status" value="1"/>
</dbReference>
<evidence type="ECO:0000256" key="3">
    <source>
        <dbReference type="ARBA" id="ARBA00022723"/>
    </source>
</evidence>
<dbReference type="InterPro" id="IPR009056">
    <property type="entry name" value="Cyt_c-like_dom"/>
</dbReference>
<feature type="transmembrane region" description="Helical" evidence="8">
    <location>
        <begin position="247"/>
        <end position="266"/>
    </location>
</feature>
<keyword evidence="5 8" id="KW-0472">Membrane</keyword>
<feature type="region of interest" description="Disordered" evidence="7">
    <location>
        <begin position="281"/>
        <end position="307"/>
    </location>
</feature>
<proteinExistence type="predicted"/>
<evidence type="ECO:0000256" key="1">
    <source>
        <dbReference type="ARBA" id="ARBA00016165"/>
    </source>
</evidence>
<keyword evidence="4 6" id="KW-0408">Iron</keyword>
<keyword evidence="8" id="KW-0812">Transmembrane</keyword>
<gene>
    <name evidence="10" type="ORF">KTQ36_05810</name>
</gene>
<keyword evidence="3 6" id="KW-0479">Metal-binding</keyword>
<dbReference type="InterPro" id="IPR002326">
    <property type="entry name" value="Cyt_c1"/>
</dbReference>
<evidence type="ECO:0000256" key="4">
    <source>
        <dbReference type="ARBA" id="ARBA00023004"/>
    </source>
</evidence>
<sequence length="307" mass="33710">MVRILGFLVGLGFVGVLLISLVINGIAAINEPAAETAEHKFYKYPKEVSFSSDGPFGKYDRQQLQRGYQVYKEVCAVCHGINYVAIRNLEDLGYNDAEIKAEAANWQIADLDPETGDDITRPGIPADRFPPAYRNEVARAAAGSPPDLSLITKAREGGAPYIYSLLTGYQEPSAEMLAEHPEIAPGPGLYFNPYFKNLNISMPPPITADGQVSYADGTEATVEQMSKDVSAFLVWTAEPKLEQRHRAGWATLIFILFATIFAYFAYRNVWAEAKRKVAPKGVLDPEHQAKVDHAEAEAAEDGRPVDG</sequence>
<comment type="caution">
    <text evidence="10">The sequence shown here is derived from an EMBL/GenBank/DDBJ whole genome shotgun (WGS) entry which is preliminary data.</text>
</comment>
<accession>A0ABS6V5H2</accession>
<evidence type="ECO:0000256" key="8">
    <source>
        <dbReference type="SAM" id="Phobius"/>
    </source>
</evidence>
<evidence type="ECO:0000256" key="5">
    <source>
        <dbReference type="ARBA" id="ARBA00023136"/>
    </source>
</evidence>
<keyword evidence="2 6" id="KW-0349">Heme</keyword>
<keyword evidence="11" id="KW-1185">Reference proteome</keyword>
<dbReference type="EMBL" id="JAHVAH010000001">
    <property type="protein sequence ID" value="MBW0144810.1"/>
    <property type="molecule type" value="Genomic_DNA"/>
</dbReference>
<dbReference type="PANTHER" id="PTHR10266:SF3">
    <property type="entry name" value="CYTOCHROME C1, HEME PROTEIN, MITOCHONDRIAL"/>
    <property type="match status" value="1"/>
</dbReference>
<dbReference type="Proteomes" id="UP000698028">
    <property type="component" value="Unassembled WGS sequence"/>
</dbReference>
<evidence type="ECO:0000313" key="10">
    <source>
        <dbReference type="EMBL" id="MBW0144810.1"/>
    </source>
</evidence>
<evidence type="ECO:0000259" key="9">
    <source>
        <dbReference type="PROSITE" id="PS51007"/>
    </source>
</evidence>
<name>A0ABS6V5H2_9SPHN</name>
<dbReference type="PROSITE" id="PS51007">
    <property type="entry name" value="CYTC"/>
    <property type="match status" value="1"/>
</dbReference>
<protein>
    <recommendedName>
        <fullName evidence="1">Cytochrome c1</fullName>
    </recommendedName>
</protein>
<dbReference type="Pfam" id="PF02167">
    <property type="entry name" value="Cytochrom_C1"/>
    <property type="match status" value="1"/>
</dbReference>
<organism evidence="10 11">
    <name type="scientific">Sphingomicrobium clamense</name>
    <dbReference type="NCBI Taxonomy" id="2851013"/>
    <lineage>
        <taxon>Bacteria</taxon>
        <taxon>Pseudomonadati</taxon>
        <taxon>Pseudomonadota</taxon>
        <taxon>Alphaproteobacteria</taxon>
        <taxon>Sphingomonadales</taxon>
        <taxon>Sphingomonadaceae</taxon>
        <taxon>Sphingomicrobium</taxon>
    </lineage>
</organism>